<evidence type="ECO:0000259" key="2">
    <source>
        <dbReference type="PROSITE" id="PS50966"/>
    </source>
</evidence>
<reference evidence="3 4" key="1">
    <citation type="submission" date="2018-10" db="EMBL/GenBank/DDBJ databases">
        <title>Sequencing the genomes of 1000 actinobacteria strains.</title>
        <authorList>
            <person name="Klenk H.-P."/>
        </authorList>
    </citation>
    <scope>NUCLEOTIDE SEQUENCE [LARGE SCALE GENOMIC DNA]</scope>
    <source>
        <strain evidence="3 4">DSM 45175</strain>
    </source>
</reference>
<gene>
    <name evidence="3" type="ORF">BDK92_1844</name>
</gene>
<evidence type="ECO:0000256" key="1">
    <source>
        <dbReference type="PROSITE-ProRule" id="PRU00325"/>
    </source>
</evidence>
<protein>
    <recommendedName>
        <fullName evidence="2">SWIM-type domain-containing protein</fullName>
    </recommendedName>
</protein>
<keyword evidence="4" id="KW-1185">Reference proteome</keyword>
<keyword evidence="1" id="KW-0479">Metal-binding</keyword>
<dbReference type="EMBL" id="RBKT01000001">
    <property type="protein sequence ID" value="RKR87564.1"/>
    <property type="molecule type" value="Genomic_DNA"/>
</dbReference>
<comment type="caution">
    <text evidence="3">The sequence shown here is derived from an EMBL/GenBank/DDBJ whole genome shotgun (WGS) entry which is preliminary data.</text>
</comment>
<accession>A0A495JGQ0</accession>
<dbReference type="AlphaFoldDB" id="A0A495JGQ0"/>
<dbReference type="Proteomes" id="UP000277671">
    <property type="component" value="Unassembled WGS sequence"/>
</dbReference>
<name>A0A495JGQ0_9ACTN</name>
<feature type="domain" description="SWIM-type" evidence="2">
    <location>
        <begin position="54"/>
        <end position="93"/>
    </location>
</feature>
<keyword evidence="1" id="KW-0862">Zinc</keyword>
<keyword evidence="1" id="KW-0863">Zinc-finger</keyword>
<dbReference type="OrthoDB" id="3382849at2"/>
<dbReference type="PROSITE" id="PS50966">
    <property type="entry name" value="ZF_SWIM"/>
    <property type="match status" value="1"/>
</dbReference>
<dbReference type="RefSeq" id="WP_147456946.1">
    <property type="nucleotide sequence ID" value="NZ_RBKT01000001.1"/>
</dbReference>
<sequence length="300" mass="31915">MVVRIDAEAVRGAVDPEIYRAAEALLAAGRLGRIVEVNGGVVAAVHTDSGATAYEVWVGVVDRAFSSECDCAGPETDPEELCAHAVAVTLTALADGFPWSANATPPSTTQVDPEVRRLADVAATLPVRRLALLVAEHAVTDRRLEARLLTYAGELDAPTEDELADVRKVVESLAAEATTGQWDLYDVAKAGQQIVEELEVLAQRPATEATLLTVEYAARRWDALLGLVGEAADDEDFEEIGSALRAVHVRLCLESQAEPEPLVERLLDIIEAAETGASCLDRPTDYLPVLGPDGVAALTD</sequence>
<dbReference type="GO" id="GO:0008270">
    <property type="term" value="F:zinc ion binding"/>
    <property type="evidence" value="ECO:0007669"/>
    <property type="project" value="UniProtKB-KW"/>
</dbReference>
<dbReference type="InterPro" id="IPR007527">
    <property type="entry name" value="Znf_SWIM"/>
</dbReference>
<proteinExistence type="predicted"/>
<organism evidence="3 4">
    <name type="scientific">Micromonospora pisi</name>
    <dbReference type="NCBI Taxonomy" id="589240"/>
    <lineage>
        <taxon>Bacteria</taxon>
        <taxon>Bacillati</taxon>
        <taxon>Actinomycetota</taxon>
        <taxon>Actinomycetes</taxon>
        <taxon>Micromonosporales</taxon>
        <taxon>Micromonosporaceae</taxon>
        <taxon>Micromonospora</taxon>
    </lineage>
</organism>
<evidence type="ECO:0000313" key="3">
    <source>
        <dbReference type="EMBL" id="RKR87564.1"/>
    </source>
</evidence>
<evidence type="ECO:0000313" key="4">
    <source>
        <dbReference type="Proteomes" id="UP000277671"/>
    </source>
</evidence>